<evidence type="ECO:0000256" key="1">
    <source>
        <dbReference type="SAM" id="Phobius"/>
    </source>
</evidence>
<sequence length="133" mass="14830">MRRLILLRLGGREVHLPKLIGVFLLVFAGLMFVKAVALMVDSWDAIQNFTQCTPTDAAVCGEALYRATGVSIWAGQSVLTATQFWAALLGPIANVFFWMIVLLIGIIFYKSGHMVLPIEESVRDLADIKKRHR</sequence>
<feature type="transmembrane region" description="Helical" evidence="1">
    <location>
        <begin position="20"/>
        <end position="40"/>
    </location>
</feature>
<keyword evidence="1" id="KW-0812">Transmembrane</keyword>
<accession>A0A8T4L428</accession>
<reference evidence="2" key="2">
    <citation type="submission" date="2021-05" db="EMBL/GenBank/DDBJ databases">
        <title>Protein family content uncovers lineage relationships and bacterial pathway maintenance mechanisms in DPANN archaea.</title>
        <authorList>
            <person name="Castelle C.J."/>
            <person name="Meheust R."/>
            <person name="Jaffe A.L."/>
            <person name="Seitz K."/>
            <person name="Gong X."/>
            <person name="Baker B.J."/>
            <person name="Banfield J.F."/>
        </authorList>
    </citation>
    <scope>NUCLEOTIDE SEQUENCE</scope>
    <source>
        <strain evidence="2">RIFCSPLOWO2_01_FULL_AR10_48_17</strain>
    </source>
</reference>
<evidence type="ECO:0000313" key="2">
    <source>
        <dbReference type="EMBL" id="MBS3061244.1"/>
    </source>
</evidence>
<feature type="transmembrane region" description="Helical" evidence="1">
    <location>
        <begin position="84"/>
        <end position="109"/>
    </location>
</feature>
<proteinExistence type="predicted"/>
<dbReference type="Proteomes" id="UP000675968">
    <property type="component" value="Unassembled WGS sequence"/>
</dbReference>
<dbReference type="AlphaFoldDB" id="A0A8T4L428"/>
<reference evidence="2" key="1">
    <citation type="submission" date="2021-03" db="EMBL/GenBank/DDBJ databases">
        <authorList>
            <person name="Jaffe A."/>
        </authorList>
    </citation>
    <scope>NUCLEOTIDE SEQUENCE</scope>
    <source>
        <strain evidence="2">RIFCSPLOWO2_01_FULL_AR10_48_17</strain>
    </source>
</reference>
<keyword evidence="1" id="KW-0472">Membrane</keyword>
<keyword evidence="1" id="KW-1133">Transmembrane helix</keyword>
<name>A0A8T4L428_9ARCH</name>
<gene>
    <name evidence="2" type="ORF">J4215_01520</name>
</gene>
<protein>
    <submittedName>
        <fullName evidence="2">Uncharacterized protein</fullName>
    </submittedName>
</protein>
<dbReference type="EMBL" id="JAGVWC010000008">
    <property type="protein sequence ID" value="MBS3061244.1"/>
    <property type="molecule type" value="Genomic_DNA"/>
</dbReference>
<evidence type="ECO:0000313" key="3">
    <source>
        <dbReference type="Proteomes" id="UP000675968"/>
    </source>
</evidence>
<organism evidence="2 3">
    <name type="scientific">Candidatus Iainarchaeum sp</name>
    <dbReference type="NCBI Taxonomy" id="3101447"/>
    <lineage>
        <taxon>Archaea</taxon>
        <taxon>Candidatus Iainarchaeota</taxon>
        <taxon>Candidatus Iainarchaeia</taxon>
        <taxon>Candidatus Iainarchaeales</taxon>
        <taxon>Candidatus Iainarchaeaceae</taxon>
        <taxon>Candidatus Iainarchaeum</taxon>
    </lineage>
</organism>
<comment type="caution">
    <text evidence="2">The sequence shown here is derived from an EMBL/GenBank/DDBJ whole genome shotgun (WGS) entry which is preliminary data.</text>
</comment>